<evidence type="ECO:0000313" key="2">
    <source>
        <dbReference type="Proteomes" id="UP000004980"/>
    </source>
</evidence>
<dbReference type="InterPro" id="IPR002514">
    <property type="entry name" value="Transposase_8"/>
</dbReference>
<dbReference type="SUPFAM" id="SSF48295">
    <property type="entry name" value="TrpR-like"/>
    <property type="match status" value="1"/>
</dbReference>
<sequence>MSETTGNEAGAPRRAHRVYPLELKQQIVLETLQPGSSVSAIARKHGINDNIVFEWRRLHRLGRLGLPASTSPPSQCSQLLPVHVIDSPVQLPTERAMPPEPTEDGQGVKPSGCEVEIEVGKRRVRIRGLSMERAEQFLRDCLR</sequence>
<comment type="caution">
    <text evidence="1">The sequence shown here is derived from an EMBL/GenBank/DDBJ whole genome shotgun (WGS) entry which is preliminary data.</text>
</comment>
<evidence type="ECO:0000313" key="1">
    <source>
        <dbReference type="EMBL" id="EIM93477.1"/>
    </source>
</evidence>
<dbReference type="InterPro" id="IPR010921">
    <property type="entry name" value="Trp_repressor/repl_initiator"/>
</dbReference>
<reference evidence="1 2" key="1">
    <citation type="journal article" date="2012" name="J. Bacteriol.">
        <title>Draft Genome Sequence of the Soil Bacterium Burkholderia terrae Strain BS001, Which Interacts with Fungal Surface Structures.</title>
        <authorList>
            <person name="Nazir R."/>
            <person name="Hansen M.A."/>
            <person name="Sorensen S."/>
            <person name="van Elsas J.D."/>
        </authorList>
    </citation>
    <scope>NUCLEOTIDE SEQUENCE [LARGE SCALE GENOMIC DNA]</scope>
    <source>
        <strain evidence="1 2">BS001</strain>
    </source>
</reference>
<dbReference type="EMBL" id="AKAU01000313">
    <property type="protein sequence ID" value="EIM93477.1"/>
    <property type="molecule type" value="Genomic_DNA"/>
</dbReference>
<organism evidence="1 2">
    <name type="scientific">Paraburkholderia hospita</name>
    <dbReference type="NCBI Taxonomy" id="169430"/>
    <lineage>
        <taxon>Bacteria</taxon>
        <taxon>Pseudomonadati</taxon>
        <taxon>Pseudomonadota</taxon>
        <taxon>Betaproteobacteria</taxon>
        <taxon>Burkholderiales</taxon>
        <taxon>Burkholderiaceae</taxon>
        <taxon>Paraburkholderia</taxon>
    </lineage>
</organism>
<dbReference type="Proteomes" id="UP000004980">
    <property type="component" value="Unassembled WGS sequence"/>
</dbReference>
<proteinExistence type="predicted"/>
<dbReference type="RefSeq" id="WP_009771290.1">
    <property type="nucleotide sequence ID" value="NZ_AKAU01000313.1"/>
</dbReference>
<protein>
    <submittedName>
        <fullName evidence="1">Transposase IS3/IS911 family protein</fullName>
    </submittedName>
</protein>
<name>A0ABN0F4C8_9BURK</name>
<accession>A0ABN0F4C8</accession>
<keyword evidence="2" id="KW-1185">Reference proteome</keyword>
<dbReference type="NCBIfam" id="NF047595">
    <property type="entry name" value="IS66_ISRel24_TnpA"/>
    <property type="match status" value="1"/>
</dbReference>
<dbReference type="Pfam" id="PF01527">
    <property type="entry name" value="HTH_Tnp_1"/>
    <property type="match status" value="1"/>
</dbReference>
<gene>
    <name evidence="1" type="ORF">WQE_49563</name>
</gene>